<evidence type="ECO:0000259" key="3">
    <source>
        <dbReference type="Pfam" id="PF08205"/>
    </source>
</evidence>
<evidence type="ECO:0000313" key="4">
    <source>
        <dbReference type="EMBL" id="CAC5382735.1"/>
    </source>
</evidence>
<dbReference type="InterPro" id="IPR036179">
    <property type="entry name" value="Ig-like_dom_sf"/>
</dbReference>
<dbReference type="Gene3D" id="2.60.40.10">
    <property type="entry name" value="Immunoglobulins"/>
    <property type="match status" value="1"/>
</dbReference>
<evidence type="ECO:0000256" key="2">
    <source>
        <dbReference type="SAM" id="MobiDB-lite"/>
    </source>
</evidence>
<proteinExistence type="predicted"/>
<dbReference type="InterPro" id="IPR013783">
    <property type="entry name" value="Ig-like_fold"/>
</dbReference>
<dbReference type="Proteomes" id="UP000507470">
    <property type="component" value="Unassembled WGS sequence"/>
</dbReference>
<keyword evidence="1" id="KW-1015">Disulfide bond</keyword>
<feature type="domain" description="CD80-like immunoglobulin C2-set" evidence="3">
    <location>
        <begin position="94"/>
        <end position="171"/>
    </location>
</feature>
<dbReference type="InterPro" id="IPR013162">
    <property type="entry name" value="CD80_C2-set"/>
</dbReference>
<protein>
    <recommendedName>
        <fullName evidence="3">CD80-like immunoglobulin C2-set domain-containing protein</fullName>
    </recommendedName>
</protein>
<keyword evidence="5" id="KW-1185">Reference proteome</keyword>
<dbReference type="EMBL" id="CACVKT020003253">
    <property type="protein sequence ID" value="CAC5382735.1"/>
    <property type="molecule type" value="Genomic_DNA"/>
</dbReference>
<name>A0A6J8BFK6_MYTCO</name>
<feature type="compositionally biased region" description="Low complexity" evidence="2">
    <location>
        <begin position="10"/>
        <end position="28"/>
    </location>
</feature>
<sequence>MKISSDLQITSTVPVSSTTSPSLTTGTTKENDTFSTLDSGEHKDTSTFNFSSLLTTDHKTSSSTSSNDDLSSDIRYRTTTYSVEQTTTAQRISEGDNISVVCTGDVGKPPAAHVFQKYLNGHILPMQDTVTSTSISEMSENCSYYRSSNLTFAVTAKDNKAVIRCFVNSSMAEPDMFVETTPIGVYCE</sequence>
<evidence type="ECO:0000313" key="5">
    <source>
        <dbReference type="Proteomes" id="UP000507470"/>
    </source>
</evidence>
<gene>
    <name evidence="4" type="ORF">MCOR_18532</name>
</gene>
<reference evidence="4 5" key="1">
    <citation type="submission" date="2020-06" db="EMBL/GenBank/DDBJ databases">
        <authorList>
            <person name="Li R."/>
            <person name="Bekaert M."/>
        </authorList>
    </citation>
    <scope>NUCLEOTIDE SEQUENCE [LARGE SCALE GENOMIC DNA]</scope>
    <source>
        <strain evidence="5">wild</strain>
    </source>
</reference>
<dbReference type="Pfam" id="PF08205">
    <property type="entry name" value="C2-set_2"/>
    <property type="match status" value="1"/>
</dbReference>
<organism evidence="4 5">
    <name type="scientific">Mytilus coruscus</name>
    <name type="common">Sea mussel</name>
    <dbReference type="NCBI Taxonomy" id="42192"/>
    <lineage>
        <taxon>Eukaryota</taxon>
        <taxon>Metazoa</taxon>
        <taxon>Spiralia</taxon>
        <taxon>Lophotrochozoa</taxon>
        <taxon>Mollusca</taxon>
        <taxon>Bivalvia</taxon>
        <taxon>Autobranchia</taxon>
        <taxon>Pteriomorphia</taxon>
        <taxon>Mytilida</taxon>
        <taxon>Mytiloidea</taxon>
        <taxon>Mytilidae</taxon>
        <taxon>Mytilinae</taxon>
        <taxon>Mytilus</taxon>
    </lineage>
</organism>
<dbReference type="OrthoDB" id="6158624at2759"/>
<dbReference type="AlphaFoldDB" id="A0A6J8BFK6"/>
<evidence type="ECO:0000256" key="1">
    <source>
        <dbReference type="ARBA" id="ARBA00023157"/>
    </source>
</evidence>
<dbReference type="SUPFAM" id="SSF48726">
    <property type="entry name" value="Immunoglobulin"/>
    <property type="match status" value="1"/>
</dbReference>
<feature type="region of interest" description="Disordered" evidence="2">
    <location>
        <begin position="1"/>
        <end position="40"/>
    </location>
</feature>
<accession>A0A6J8BFK6</accession>